<comment type="caution">
    <text evidence="5">The sequence shown here is derived from an EMBL/GenBank/DDBJ whole genome shotgun (WGS) entry which is preliminary data.</text>
</comment>
<organism evidence="5 6">
    <name type="scientific">Tilletia horrida</name>
    <dbReference type="NCBI Taxonomy" id="155126"/>
    <lineage>
        <taxon>Eukaryota</taxon>
        <taxon>Fungi</taxon>
        <taxon>Dikarya</taxon>
        <taxon>Basidiomycota</taxon>
        <taxon>Ustilaginomycotina</taxon>
        <taxon>Exobasidiomycetes</taxon>
        <taxon>Tilletiales</taxon>
        <taxon>Tilletiaceae</taxon>
        <taxon>Tilletia</taxon>
    </lineage>
</organism>
<dbReference type="InterPro" id="IPR029058">
    <property type="entry name" value="AB_hydrolase_fold"/>
</dbReference>
<keyword evidence="6" id="KW-1185">Reference proteome</keyword>
<dbReference type="Proteomes" id="UP001176521">
    <property type="component" value="Unassembled WGS sequence"/>
</dbReference>
<feature type="domain" description="AB hydrolase-1" evidence="3">
    <location>
        <begin position="128"/>
        <end position="320"/>
    </location>
</feature>
<comment type="similarity">
    <text evidence="1">Belongs to the peptidase S33 family.</text>
</comment>
<dbReference type="InterPro" id="IPR051601">
    <property type="entry name" value="Serine_prot/Carboxylest_S33"/>
</dbReference>
<evidence type="ECO:0000313" key="6">
    <source>
        <dbReference type="Proteomes" id="UP001176521"/>
    </source>
</evidence>
<dbReference type="InterPro" id="IPR000073">
    <property type="entry name" value="AB_hydrolase_1"/>
</dbReference>
<dbReference type="EMBL" id="JAPDMQ010000038">
    <property type="protein sequence ID" value="KAK0538940.1"/>
    <property type="molecule type" value="Genomic_DNA"/>
</dbReference>
<evidence type="ECO:0008006" key="7">
    <source>
        <dbReference type="Google" id="ProtNLM"/>
    </source>
</evidence>
<dbReference type="Pfam" id="PF08386">
    <property type="entry name" value="Abhydrolase_4"/>
    <property type="match status" value="1"/>
</dbReference>
<gene>
    <name evidence="5" type="ORF">OC842_001137</name>
</gene>
<evidence type="ECO:0000256" key="1">
    <source>
        <dbReference type="ARBA" id="ARBA00010088"/>
    </source>
</evidence>
<name>A0AAN6GI34_9BASI</name>
<evidence type="ECO:0000259" key="3">
    <source>
        <dbReference type="Pfam" id="PF00561"/>
    </source>
</evidence>
<dbReference type="InterPro" id="IPR013595">
    <property type="entry name" value="Pept_S33_TAP-like_C"/>
</dbReference>
<keyword evidence="2" id="KW-0378">Hydrolase</keyword>
<evidence type="ECO:0000259" key="4">
    <source>
        <dbReference type="Pfam" id="PF08386"/>
    </source>
</evidence>
<reference evidence="5" key="1">
    <citation type="journal article" date="2023" name="PhytoFront">
        <title>Draft Genome Resources of Seven Strains of Tilletia horrida, Causal Agent of Kernel Smut of Rice.</title>
        <authorList>
            <person name="Khanal S."/>
            <person name="Antony Babu S."/>
            <person name="Zhou X.G."/>
        </authorList>
    </citation>
    <scope>NUCLEOTIDE SEQUENCE</scope>
    <source>
        <strain evidence="5">TX3</strain>
    </source>
</reference>
<dbReference type="PANTHER" id="PTHR43248:SF25">
    <property type="entry name" value="AB HYDROLASE-1 DOMAIN-CONTAINING PROTEIN-RELATED"/>
    <property type="match status" value="1"/>
</dbReference>
<dbReference type="Pfam" id="PF00561">
    <property type="entry name" value="Abhydrolase_1"/>
    <property type="match status" value="1"/>
</dbReference>
<protein>
    <recommendedName>
        <fullName evidence="7">AB hydrolase-1 domain-containing protein</fullName>
    </recommendedName>
</protein>
<dbReference type="Gene3D" id="3.40.50.1820">
    <property type="entry name" value="alpha/beta hydrolase"/>
    <property type="match status" value="1"/>
</dbReference>
<dbReference type="GO" id="GO:0016787">
    <property type="term" value="F:hydrolase activity"/>
    <property type="evidence" value="ECO:0007669"/>
    <property type="project" value="UniProtKB-KW"/>
</dbReference>
<sequence>MDAEKSGTHGMRARVASRASGPGGAALLLLLVCFVAAAGLTVFPYPSSAVRAALWIPVPVPVPSLIRTFAPTHNLNWTPCQGYEKDHRFDCTSISAPKDYFNASAGSISIAVARLKATASKKDQLGQIFINPGGPGGSGKSFAYRFGPILSTLLDGRYDIIGFDPRGVGDSRPLVNCFGSALDLALFKAGTLLDRPFDVAPEVLSVENERLQQHQWAEAQALRRIEMEKCTQAMGANELRYMGTSSVVRDIDFMARKIGGDSALINFVGASYGTVIGAYLANMLPPERLGRIVIDGVVCPSDWANLPTELWLKEWMVDSDRAFEWFLESCEKAGPGDCPLMQSSNDTAANIDARLEKLMAELYRSPASVSTSKRPGILTSGVIRTMQYDLGYTPQRWPLYADLLAEALAGNYTRIMDFWYPPFPEDRTDVEQEELSRAAVTCADVTPYEDPNTGDWPLPTPESLAKVSIDTFRETTRRFAVSSAAREPDGGCEFHPALGRAPERFTGPWNNSLINSPVLVVSNTADPATPRKCGLQVLELMGADSARMVTQHSPGHCSYRSVATCTSKAYRDYFLHGTVPPPEGQYCEIDDDYFGLGQKDQSAVLGGNEEDALLLRSARAMAGAWKDWDDERGRRRHF</sequence>
<feature type="domain" description="Peptidase S33 tripeptidyl aminopeptidase-like C-terminal" evidence="4">
    <location>
        <begin position="511"/>
        <end position="587"/>
    </location>
</feature>
<proteinExistence type="inferred from homology"/>
<dbReference type="SUPFAM" id="SSF53474">
    <property type="entry name" value="alpha/beta-Hydrolases"/>
    <property type="match status" value="2"/>
</dbReference>
<accession>A0AAN6GI34</accession>
<evidence type="ECO:0000256" key="2">
    <source>
        <dbReference type="ARBA" id="ARBA00022801"/>
    </source>
</evidence>
<dbReference type="PANTHER" id="PTHR43248">
    <property type="entry name" value="2-SUCCINYL-6-HYDROXY-2,4-CYCLOHEXADIENE-1-CARBOXYLATE SYNTHASE"/>
    <property type="match status" value="1"/>
</dbReference>
<dbReference type="AlphaFoldDB" id="A0AAN6GI34"/>
<evidence type="ECO:0000313" key="5">
    <source>
        <dbReference type="EMBL" id="KAK0538940.1"/>
    </source>
</evidence>